<keyword evidence="5" id="KW-0408">Iron</keyword>
<gene>
    <name evidence="6" type="ORF">GCM10010151_28140</name>
</gene>
<dbReference type="GO" id="GO:0051213">
    <property type="term" value="F:dioxygenase activity"/>
    <property type="evidence" value="ECO:0007669"/>
    <property type="project" value="UniProtKB-KW"/>
</dbReference>
<comment type="caution">
    <text evidence="6">The sequence shown here is derived from an EMBL/GenBank/DDBJ whole genome shotgun (WGS) entry which is preliminary data.</text>
</comment>
<accession>A0ABP3G744</accession>
<dbReference type="RefSeq" id="WP_252807059.1">
    <property type="nucleotide sequence ID" value="NZ_BAAABM010000017.1"/>
</dbReference>
<keyword evidence="4" id="KW-0560">Oxidoreductase</keyword>
<reference evidence="7" key="1">
    <citation type="journal article" date="2019" name="Int. J. Syst. Evol. Microbiol.">
        <title>The Global Catalogue of Microorganisms (GCM) 10K type strain sequencing project: providing services to taxonomists for standard genome sequencing and annotation.</title>
        <authorList>
            <consortium name="The Broad Institute Genomics Platform"/>
            <consortium name="The Broad Institute Genome Sequencing Center for Infectious Disease"/>
            <person name="Wu L."/>
            <person name="Ma J."/>
        </authorList>
    </citation>
    <scope>NUCLEOTIDE SEQUENCE [LARGE SCALE GENOMIC DNA]</scope>
    <source>
        <strain evidence="7">JCM 3146</strain>
    </source>
</reference>
<evidence type="ECO:0000256" key="3">
    <source>
        <dbReference type="ARBA" id="ARBA00022964"/>
    </source>
</evidence>
<dbReference type="CDD" id="cd10548">
    <property type="entry name" value="cupin_CDO"/>
    <property type="match status" value="1"/>
</dbReference>
<evidence type="ECO:0000256" key="4">
    <source>
        <dbReference type="ARBA" id="ARBA00023002"/>
    </source>
</evidence>
<evidence type="ECO:0000313" key="7">
    <source>
        <dbReference type="Proteomes" id="UP001501822"/>
    </source>
</evidence>
<keyword evidence="2" id="KW-0479">Metal-binding</keyword>
<dbReference type="InterPro" id="IPR011051">
    <property type="entry name" value="RmlC_Cupin_sf"/>
</dbReference>
<dbReference type="Pfam" id="PF05995">
    <property type="entry name" value="CDO_I"/>
    <property type="match status" value="1"/>
</dbReference>
<evidence type="ECO:0000256" key="2">
    <source>
        <dbReference type="ARBA" id="ARBA00022723"/>
    </source>
</evidence>
<dbReference type="PANTHER" id="PTHR12918">
    <property type="entry name" value="CYSTEINE DIOXYGENASE"/>
    <property type="match status" value="1"/>
</dbReference>
<evidence type="ECO:0000256" key="5">
    <source>
        <dbReference type="ARBA" id="ARBA00023004"/>
    </source>
</evidence>
<dbReference type="Gene3D" id="2.60.120.10">
    <property type="entry name" value="Jelly Rolls"/>
    <property type="match status" value="1"/>
</dbReference>
<comment type="similarity">
    <text evidence="1">Belongs to the cysteine dioxygenase family.</text>
</comment>
<proteinExistence type="inferred from homology"/>
<dbReference type="Proteomes" id="UP001501822">
    <property type="component" value="Unassembled WGS sequence"/>
</dbReference>
<name>A0ABP3G744_9ACTN</name>
<organism evidence="6 7">
    <name type="scientific">Actinoallomurus spadix</name>
    <dbReference type="NCBI Taxonomy" id="79912"/>
    <lineage>
        <taxon>Bacteria</taxon>
        <taxon>Bacillati</taxon>
        <taxon>Actinomycetota</taxon>
        <taxon>Actinomycetes</taxon>
        <taxon>Streptosporangiales</taxon>
        <taxon>Thermomonosporaceae</taxon>
        <taxon>Actinoallomurus</taxon>
    </lineage>
</organism>
<evidence type="ECO:0000313" key="6">
    <source>
        <dbReference type="EMBL" id="GAA0336843.1"/>
    </source>
</evidence>
<protein>
    <submittedName>
        <fullName evidence="6">Cysteine dioxygenase family protein</fullName>
    </submittedName>
</protein>
<dbReference type="InterPro" id="IPR010300">
    <property type="entry name" value="CDO_1"/>
</dbReference>
<dbReference type="InterPro" id="IPR014710">
    <property type="entry name" value="RmlC-like_jellyroll"/>
</dbReference>
<dbReference type="PANTHER" id="PTHR12918:SF1">
    <property type="entry name" value="CYSTEINE DIOXYGENASE TYPE 1"/>
    <property type="match status" value="1"/>
</dbReference>
<dbReference type="SUPFAM" id="SSF51182">
    <property type="entry name" value="RmlC-like cupins"/>
    <property type="match status" value="1"/>
</dbReference>
<dbReference type="EMBL" id="BAAABM010000017">
    <property type="protein sequence ID" value="GAA0336843.1"/>
    <property type="molecule type" value="Genomic_DNA"/>
</dbReference>
<keyword evidence="7" id="KW-1185">Reference proteome</keyword>
<evidence type="ECO:0000256" key="1">
    <source>
        <dbReference type="ARBA" id="ARBA00006622"/>
    </source>
</evidence>
<sequence>MTAVLETVRPGLEDLVTGVRAAVNRHADWRETARLVAAELRRHLPTPDVLTAEERLGDPDRYVSHTLYVEPGGTFSLVGLVWRPGQVTPIHDHVTWCVFGVLQGVEHEELYVERDDHLVRVGTNDNHVGEVSGFAPPGDIHRVRNSGDGVAISLHIYGTDISRVESSVRRVYDLPVLG</sequence>
<keyword evidence="3 6" id="KW-0223">Dioxygenase</keyword>